<sequence>MALVSKTFNDIITFTRASTGTYFNSSGVLTSAAINTPRLDYDPITLAAHGLLIEEQRVNSIRNNTMVGALAGTPGTLPTNWTILGGGLGTLTQQVVGTGTSNGVNYIDYRVSGTTSTTNFKLSFEQSAQIVAANGQTWASSAWVSLVGGSATNITSNFLSIDGRTAAGAFVGAVNDLSLSGITSTFARYTSVGTIANASVERVVLSISINFNSGVAIDITLRIGLPQLELGAFATSVIPTTTVVVTRSADVASVNTLSPWYNQPAGTVYAEFMSMVDGSATQTNGSQGVWSTTQSALVSFNGYGLLTNLTAANSATINFRSRYQPTSKNDSVNVGAVSGFLSANTVYKTAAAWNASEIAADSDVGALATTTNNAAVDMGLHNQMTLGNQNIGGSSPYQLNGWLRRIDYYPRRLSDAELQAITT</sequence>
<dbReference type="EMBL" id="LR796569">
    <property type="protein sequence ID" value="CAB4151535.1"/>
    <property type="molecule type" value="Genomic_DNA"/>
</dbReference>
<proteinExistence type="predicted"/>
<accession>A0A6J5MW94</accession>
<name>A0A6J5MW94_9CAUD</name>
<reference evidence="1" key="1">
    <citation type="submission" date="2020-04" db="EMBL/GenBank/DDBJ databases">
        <authorList>
            <person name="Chiriac C."/>
            <person name="Salcher M."/>
            <person name="Ghai R."/>
            <person name="Kavagutti S V."/>
        </authorList>
    </citation>
    <scope>NUCLEOTIDE SEQUENCE</scope>
</reference>
<gene>
    <name evidence="1" type="ORF">UFOVP601_21</name>
</gene>
<evidence type="ECO:0008006" key="2">
    <source>
        <dbReference type="Google" id="ProtNLM"/>
    </source>
</evidence>
<evidence type="ECO:0000313" key="1">
    <source>
        <dbReference type="EMBL" id="CAB4151535.1"/>
    </source>
</evidence>
<protein>
    <recommendedName>
        <fullName evidence="2">Concanavalin A-like lectin/glucanases superfamily</fullName>
    </recommendedName>
</protein>
<organism evidence="1">
    <name type="scientific">uncultured Caudovirales phage</name>
    <dbReference type="NCBI Taxonomy" id="2100421"/>
    <lineage>
        <taxon>Viruses</taxon>
        <taxon>Duplodnaviria</taxon>
        <taxon>Heunggongvirae</taxon>
        <taxon>Uroviricota</taxon>
        <taxon>Caudoviricetes</taxon>
        <taxon>Peduoviridae</taxon>
        <taxon>Maltschvirus</taxon>
        <taxon>Maltschvirus maltsch</taxon>
    </lineage>
</organism>